<reference evidence="3 4" key="1">
    <citation type="submission" date="2024-02" db="EMBL/GenBank/DDBJ databases">
        <title>Expansion and revision of Xanthobacter and proposal of Roseixanthobacter gen. nov.</title>
        <authorList>
            <person name="Soltysiak M.P.M."/>
            <person name="Jalihal A."/>
            <person name="Ory A."/>
            <person name="Chrisophersen C."/>
            <person name="Lee A.D."/>
            <person name="Boulton J."/>
            <person name="Springer M."/>
        </authorList>
    </citation>
    <scope>NUCLEOTIDE SEQUENCE [LARGE SCALE GENOMIC DNA]</scope>
    <source>
        <strain evidence="3 4">CB5</strain>
    </source>
</reference>
<protein>
    <submittedName>
        <fullName evidence="3">Trypsin-like serine protease</fullName>
        <ecNumber evidence="3">3.4.21.-</ecNumber>
    </submittedName>
</protein>
<accession>A0ABW6ZNF1</accession>
<dbReference type="InterPro" id="IPR001254">
    <property type="entry name" value="Trypsin_dom"/>
</dbReference>
<evidence type="ECO:0000256" key="1">
    <source>
        <dbReference type="SAM" id="SignalP"/>
    </source>
</evidence>
<dbReference type="RefSeq" id="WP_197023029.1">
    <property type="nucleotide sequence ID" value="NZ_JBAFUR010000007.1"/>
</dbReference>
<proteinExistence type="predicted"/>
<evidence type="ECO:0000259" key="2">
    <source>
        <dbReference type="Pfam" id="PF00089"/>
    </source>
</evidence>
<dbReference type="InterPro" id="IPR043504">
    <property type="entry name" value="Peptidase_S1_PA_chymotrypsin"/>
</dbReference>
<evidence type="ECO:0000313" key="4">
    <source>
        <dbReference type="Proteomes" id="UP001604043"/>
    </source>
</evidence>
<dbReference type="EMBL" id="JBAFUR010000007">
    <property type="protein sequence ID" value="MFG1254762.1"/>
    <property type="molecule type" value="Genomic_DNA"/>
</dbReference>
<dbReference type="Gene3D" id="2.40.10.10">
    <property type="entry name" value="Trypsin-like serine proteases"/>
    <property type="match status" value="1"/>
</dbReference>
<dbReference type="Proteomes" id="UP001604043">
    <property type="component" value="Unassembled WGS sequence"/>
</dbReference>
<gene>
    <name evidence="3" type="ORF">V5F30_21310</name>
</gene>
<feature type="domain" description="Peptidase S1" evidence="2">
    <location>
        <begin position="63"/>
        <end position="94"/>
    </location>
</feature>
<dbReference type="InterPro" id="IPR009003">
    <property type="entry name" value="Peptidase_S1_PA"/>
</dbReference>
<sequence>MLSKSIQITATAASILLILLIGCPRADAQGGENCWNTSDGRVCEITQPLVNGDPLDEATRKARGLVIVNGGCSGILLNRYWVLTARHCITNEPAGATAGVDIGSPAFPANQVTITAAWDPTLSAQASDYYEFAVNRNLAAGALPARDIVMVYLGLGDLGPVAGILPYIAEPEGTAPDRWTGVRLQTTDQIIQNGQGFGTFASGAFLANGQADPRNPPQQATGLGTYRSGQFTPSDISTTGYTLTLNSAAQVGQGGDSGGPTLVGRRDGRGLAVAGVQSTCSATGHVPHAPLPAGASNPGWEWATGISGCQYVSVEPLVREIGEAVVRAPVCKTDAECASTTLPLILDYVLADAAPAATASLTTITHYLTSDE</sequence>
<dbReference type="EC" id="3.4.21.-" evidence="3"/>
<keyword evidence="4" id="KW-1185">Reference proteome</keyword>
<dbReference type="Pfam" id="PF00089">
    <property type="entry name" value="Trypsin"/>
    <property type="match status" value="1"/>
</dbReference>
<organism evidence="3 4">
    <name type="scientific">Xanthobacter aminoxidans</name>
    <dbReference type="NCBI Taxonomy" id="186280"/>
    <lineage>
        <taxon>Bacteria</taxon>
        <taxon>Pseudomonadati</taxon>
        <taxon>Pseudomonadota</taxon>
        <taxon>Alphaproteobacteria</taxon>
        <taxon>Hyphomicrobiales</taxon>
        <taxon>Xanthobacteraceae</taxon>
        <taxon>Xanthobacter</taxon>
    </lineage>
</organism>
<keyword evidence="1" id="KW-0732">Signal</keyword>
<feature type="chain" id="PRO_5046166467" evidence="1">
    <location>
        <begin position="29"/>
        <end position="372"/>
    </location>
</feature>
<feature type="signal peptide" evidence="1">
    <location>
        <begin position="1"/>
        <end position="28"/>
    </location>
</feature>
<dbReference type="SUPFAM" id="SSF50494">
    <property type="entry name" value="Trypsin-like serine proteases"/>
    <property type="match status" value="1"/>
</dbReference>
<name>A0ABW6ZNF1_9HYPH</name>
<comment type="caution">
    <text evidence="3">The sequence shown here is derived from an EMBL/GenBank/DDBJ whole genome shotgun (WGS) entry which is preliminary data.</text>
</comment>
<dbReference type="PROSITE" id="PS51257">
    <property type="entry name" value="PROKAR_LIPOPROTEIN"/>
    <property type="match status" value="1"/>
</dbReference>
<dbReference type="GO" id="GO:0016787">
    <property type="term" value="F:hydrolase activity"/>
    <property type="evidence" value="ECO:0007669"/>
    <property type="project" value="UniProtKB-KW"/>
</dbReference>
<keyword evidence="3" id="KW-0378">Hydrolase</keyword>
<evidence type="ECO:0000313" key="3">
    <source>
        <dbReference type="EMBL" id="MFG1254762.1"/>
    </source>
</evidence>